<dbReference type="PANTHER" id="PTHR13285">
    <property type="entry name" value="ACYLTRANSFERASE"/>
    <property type="match status" value="1"/>
</dbReference>
<dbReference type="Pfam" id="PF03062">
    <property type="entry name" value="MBOAT"/>
    <property type="match status" value="1"/>
</dbReference>
<feature type="transmembrane region" description="Helical" evidence="8">
    <location>
        <begin position="430"/>
        <end position="454"/>
    </location>
</feature>
<comment type="subcellular location">
    <subcellularLocation>
        <location evidence="1">Cell membrane</location>
        <topology evidence="1">Multi-pass membrane protein</topology>
    </subcellularLocation>
</comment>
<gene>
    <name evidence="9" type="ORF">IAA67_08035</name>
</gene>
<evidence type="ECO:0000256" key="5">
    <source>
        <dbReference type="ARBA" id="ARBA00022989"/>
    </source>
</evidence>
<proteinExistence type="inferred from homology"/>
<comment type="similarity">
    <text evidence="2 7">Belongs to the membrane-bound acyltransferase family.</text>
</comment>
<dbReference type="GO" id="GO:0042121">
    <property type="term" value="P:alginic acid biosynthetic process"/>
    <property type="evidence" value="ECO:0007669"/>
    <property type="project" value="InterPro"/>
</dbReference>
<sequence length="456" mass="51257">MLFSSITFLFFFLPVTLGLHQLVPRRWKNHVLLAASVVFYASGEPVYIALLAFSALVGWLHGLYMTRHPRCRPVLVSAIVFNLAFLLFFKYADFLTGSVNALLGTSIPALGLSLPIGISFYTFQNMSYVLDVYRGDSKAEANFASYATYLCLFPQLIAGPIVRYSDVARELRERTVDTEQFSRGVVRFAVGLGKKVLLANSIGVLAELTVPEGSVLFSWLRAIAYTFQIYFDFAGYSDMAVGMGAMMGFRFPENFDYPYLSRSVTEFWRRWHMTLGGWFRDYVYIPLGGSRVSRWKLVRNVLVVWMLTGIWHGASWNFLLWGLYYGLFLLAEKLLWGKYLKGTVFPHVYVLLATVLGFVLFHSATASDALAEIGRMFGLGGLPVVNATALYYLRSYAVLFVLCALGSTPWPARWARKLQVRGIGTVLQPLAVGACLVLVTACLVDGSFNPFLYFRF</sequence>
<feature type="transmembrane region" description="Helical" evidence="8">
    <location>
        <begin position="46"/>
        <end position="64"/>
    </location>
</feature>
<dbReference type="GO" id="GO:0005886">
    <property type="term" value="C:plasma membrane"/>
    <property type="evidence" value="ECO:0007669"/>
    <property type="project" value="UniProtKB-SubCell"/>
</dbReference>
<dbReference type="AlphaFoldDB" id="A0A9D0Z805"/>
<dbReference type="Proteomes" id="UP000886874">
    <property type="component" value="Unassembled WGS sequence"/>
</dbReference>
<feature type="transmembrane region" description="Helical" evidence="8">
    <location>
        <begin position="101"/>
        <end position="123"/>
    </location>
</feature>
<dbReference type="InterPro" id="IPR028362">
    <property type="entry name" value="AlgI"/>
</dbReference>
<evidence type="ECO:0000313" key="10">
    <source>
        <dbReference type="Proteomes" id="UP000886874"/>
    </source>
</evidence>
<keyword evidence="6 7" id="KW-0472">Membrane</keyword>
<keyword evidence="3 7" id="KW-1003">Cell membrane</keyword>
<evidence type="ECO:0000256" key="7">
    <source>
        <dbReference type="PIRNR" id="PIRNR016636"/>
    </source>
</evidence>
<evidence type="ECO:0000256" key="4">
    <source>
        <dbReference type="ARBA" id="ARBA00022692"/>
    </source>
</evidence>
<organism evidence="9 10">
    <name type="scientific">Candidatus Avoscillospira stercorigallinarum</name>
    <dbReference type="NCBI Taxonomy" id="2840708"/>
    <lineage>
        <taxon>Bacteria</taxon>
        <taxon>Bacillati</taxon>
        <taxon>Bacillota</taxon>
        <taxon>Clostridia</taxon>
        <taxon>Eubacteriales</taxon>
        <taxon>Oscillospiraceae</taxon>
        <taxon>Oscillospiraceae incertae sedis</taxon>
        <taxon>Candidatus Avoscillospira</taxon>
    </lineage>
</organism>
<keyword evidence="7" id="KW-0808">Transferase</keyword>
<dbReference type="EMBL" id="DVFN01000113">
    <property type="protein sequence ID" value="HIQ70261.1"/>
    <property type="molecule type" value="Genomic_DNA"/>
</dbReference>
<evidence type="ECO:0000256" key="3">
    <source>
        <dbReference type="ARBA" id="ARBA00022475"/>
    </source>
</evidence>
<keyword evidence="5 8" id="KW-1133">Transmembrane helix</keyword>
<dbReference type="PIRSF" id="PIRSF500217">
    <property type="entry name" value="AlgI"/>
    <property type="match status" value="1"/>
</dbReference>
<name>A0A9D0Z805_9FIRM</name>
<evidence type="ECO:0000256" key="8">
    <source>
        <dbReference type="SAM" id="Phobius"/>
    </source>
</evidence>
<keyword evidence="7" id="KW-0012">Acyltransferase</keyword>
<reference evidence="9" key="2">
    <citation type="journal article" date="2021" name="PeerJ">
        <title>Extensive microbial diversity within the chicken gut microbiome revealed by metagenomics and culture.</title>
        <authorList>
            <person name="Gilroy R."/>
            <person name="Ravi A."/>
            <person name="Getino M."/>
            <person name="Pursley I."/>
            <person name="Horton D.L."/>
            <person name="Alikhan N.F."/>
            <person name="Baker D."/>
            <person name="Gharbi K."/>
            <person name="Hall N."/>
            <person name="Watson M."/>
            <person name="Adriaenssens E.M."/>
            <person name="Foster-Nyarko E."/>
            <person name="Jarju S."/>
            <person name="Secka A."/>
            <person name="Antonio M."/>
            <person name="Oren A."/>
            <person name="Chaudhuri R.R."/>
            <person name="La Ragione R."/>
            <person name="Hildebrand F."/>
            <person name="Pallen M.J."/>
        </authorList>
    </citation>
    <scope>NUCLEOTIDE SEQUENCE</scope>
    <source>
        <strain evidence="9">ChiSjej2B20-13462</strain>
    </source>
</reference>
<protein>
    <submittedName>
        <fullName evidence="9">MBOAT family protein</fullName>
    </submittedName>
</protein>
<keyword evidence="4 8" id="KW-0812">Transmembrane</keyword>
<dbReference type="InterPro" id="IPR051085">
    <property type="entry name" value="MB_O-acyltransferase"/>
</dbReference>
<dbReference type="InterPro" id="IPR024194">
    <property type="entry name" value="Ac/AlaTfrase_AlgI/DltB"/>
</dbReference>
<evidence type="ECO:0000256" key="1">
    <source>
        <dbReference type="ARBA" id="ARBA00004651"/>
    </source>
</evidence>
<dbReference type="PANTHER" id="PTHR13285:SF18">
    <property type="entry name" value="PROTEIN-CYSTEINE N-PALMITOYLTRANSFERASE RASP"/>
    <property type="match status" value="1"/>
</dbReference>
<feature type="transmembrane region" description="Helical" evidence="8">
    <location>
        <begin position="347"/>
        <end position="370"/>
    </location>
</feature>
<comment type="caution">
    <text evidence="9">The sequence shown here is derived from an EMBL/GenBank/DDBJ whole genome shotgun (WGS) entry which is preliminary data.</text>
</comment>
<evidence type="ECO:0000256" key="2">
    <source>
        <dbReference type="ARBA" id="ARBA00010323"/>
    </source>
</evidence>
<feature type="transmembrane region" description="Helical" evidence="8">
    <location>
        <begin position="301"/>
        <end position="327"/>
    </location>
</feature>
<evidence type="ECO:0000313" key="9">
    <source>
        <dbReference type="EMBL" id="HIQ70261.1"/>
    </source>
</evidence>
<dbReference type="InterPro" id="IPR004299">
    <property type="entry name" value="MBOAT_fam"/>
</dbReference>
<reference evidence="9" key="1">
    <citation type="submission" date="2020-10" db="EMBL/GenBank/DDBJ databases">
        <authorList>
            <person name="Gilroy R."/>
        </authorList>
    </citation>
    <scope>NUCLEOTIDE SEQUENCE</scope>
    <source>
        <strain evidence="9">ChiSjej2B20-13462</strain>
    </source>
</reference>
<dbReference type="PIRSF" id="PIRSF016636">
    <property type="entry name" value="AlgI_DltB"/>
    <property type="match status" value="1"/>
</dbReference>
<dbReference type="GO" id="GO:0016746">
    <property type="term" value="F:acyltransferase activity"/>
    <property type="evidence" value="ECO:0007669"/>
    <property type="project" value="UniProtKB-KW"/>
</dbReference>
<evidence type="ECO:0000256" key="6">
    <source>
        <dbReference type="ARBA" id="ARBA00023136"/>
    </source>
</evidence>
<accession>A0A9D0Z805</accession>
<feature type="transmembrane region" description="Helical" evidence="8">
    <location>
        <begin position="71"/>
        <end position="89"/>
    </location>
</feature>